<organism evidence="1 2">
    <name type="scientific">Actinomadura namibiensis</name>
    <dbReference type="NCBI Taxonomy" id="182080"/>
    <lineage>
        <taxon>Bacteria</taxon>
        <taxon>Bacillati</taxon>
        <taxon>Actinomycetota</taxon>
        <taxon>Actinomycetes</taxon>
        <taxon>Streptosporangiales</taxon>
        <taxon>Thermomonosporaceae</taxon>
        <taxon>Actinomadura</taxon>
    </lineage>
</organism>
<gene>
    <name evidence="1" type="ORF">HNR61_002581</name>
</gene>
<dbReference type="EMBL" id="JACJIA010000003">
    <property type="protein sequence ID" value="MBA8950950.1"/>
    <property type="molecule type" value="Genomic_DNA"/>
</dbReference>
<accession>A0A7W3QKY6</accession>
<name>A0A7W3QKY6_ACTNM</name>
<keyword evidence="2" id="KW-1185">Reference proteome</keyword>
<dbReference type="RefSeq" id="WP_182843352.1">
    <property type="nucleotide sequence ID" value="NZ_BAAALP010000016.1"/>
</dbReference>
<evidence type="ECO:0008006" key="3">
    <source>
        <dbReference type="Google" id="ProtNLM"/>
    </source>
</evidence>
<dbReference type="AlphaFoldDB" id="A0A7W3QKY6"/>
<proteinExistence type="predicted"/>
<sequence>MFVQIIQGRITDAAALRAAIDRWVAELAPGASGWLGATAGVTEDGSLFNLARFATPEDARRNSDRPEQGRWWEEVSRLFDGEPVFHDCERAETWLDGGSDGAGFVQVIQSRVRDFDGLVARMRERAVPRLRALRPDVIGGLMCPHGDGGLTEVVYFASEKEAREGEGRTPPPEAQAEIEALTRFYEGGLTYLDLRDPWLYSP</sequence>
<comment type="caution">
    <text evidence="1">The sequence shown here is derived from an EMBL/GenBank/DDBJ whole genome shotgun (WGS) entry which is preliminary data.</text>
</comment>
<dbReference type="Proteomes" id="UP000572680">
    <property type="component" value="Unassembled WGS sequence"/>
</dbReference>
<protein>
    <recommendedName>
        <fullName evidence="3">Antibiotic biosynthesis monooxygenase</fullName>
    </recommendedName>
</protein>
<reference evidence="1 2" key="1">
    <citation type="submission" date="2020-08" db="EMBL/GenBank/DDBJ databases">
        <title>Genomic Encyclopedia of Type Strains, Phase IV (KMG-IV): sequencing the most valuable type-strain genomes for metagenomic binning, comparative biology and taxonomic classification.</title>
        <authorList>
            <person name="Goeker M."/>
        </authorList>
    </citation>
    <scope>NUCLEOTIDE SEQUENCE [LARGE SCALE GENOMIC DNA]</scope>
    <source>
        <strain evidence="1 2">DSM 44197</strain>
    </source>
</reference>
<evidence type="ECO:0000313" key="1">
    <source>
        <dbReference type="EMBL" id="MBA8950950.1"/>
    </source>
</evidence>
<evidence type="ECO:0000313" key="2">
    <source>
        <dbReference type="Proteomes" id="UP000572680"/>
    </source>
</evidence>